<evidence type="ECO:0000256" key="1">
    <source>
        <dbReference type="ARBA" id="ARBA00004141"/>
    </source>
</evidence>
<keyword evidence="8" id="KW-1185">Reference proteome</keyword>
<dbReference type="GO" id="GO:0072659">
    <property type="term" value="P:protein localization to plasma membrane"/>
    <property type="evidence" value="ECO:0007669"/>
    <property type="project" value="TreeGrafter"/>
</dbReference>
<evidence type="ECO:0000256" key="2">
    <source>
        <dbReference type="ARBA" id="ARBA00022692"/>
    </source>
</evidence>
<evidence type="ECO:0000256" key="4">
    <source>
        <dbReference type="ARBA" id="ARBA00023136"/>
    </source>
</evidence>
<gene>
    <name evidence="7" type="ORF">BRENAR_LOCUS3056</name>
</gene>
<dbReference type="GO" id="GO:0005886">
    <property type="term" value="C:plasma membrane"/>
    <property type="evidence" value="ECO:0007669"/>
    <property type="project" value="TreeGrafter"/>
</dbReference>
<name>A0A448YN03_BRENA</name>
<comment type="subcellular location">
    <subcellularLocation>
        <location evidence="1">Membrane</location>
        <topology evidence="1">Multi-pass membrane protein</topology>
    </subcellularLocation>
</comment>
<dbReference type="AlphaFoldDB" id="A0A448YN03"/>
<keyword evidence="3 5" id="KW-1133">Transmembrane helix</keyword>
<dbReference type="STRING" id="13370.A0A448YN03"/>
<dbReference type="GO" id="GO:0070941">
    <property type="term" value="P:eisosome assembly"/>
    <property type="evidence" value="ECO:0007669"/>
    <property type="project" value="TreeGrafter"/>
</dbReference>
<dbReference type="InParanoid" id="A0A448YN03"/>
<dbReference type="PANTHER" id="PTHR28165">
    <property type="entry name" value="NON-CLASSICAL EXPORT PROTEIN 2-RELATED"/>
    <property type="match status" value="1"/>
</dbReference>
<dbReference type="InterPro" id="IPR008253">
    <property type="entry name" value="Marvel"/>
</dbReference>
<dbReference type="Proteomes" id="UP000290900">
    <property type="component" value="Unassembled WGS sequence"/>
</dbReference>
<feature type="transmembrane region" description="Helical" evidence="5">
    <location>
        <begin position="70"/>
        <end position="94"/>
    </location>
</feature>
<evidence type="ECO:0000313" key="8">
    <source>
        <dbReference type="Proteomes" id="UP000290900"/>
    </source>
</evidence>
<evidence type="ECO:0000256" key="5">
    <source>
        <dbReference type="SAM" id="Phobius"/>
    </source>
</evidence>
<dbReference type="EMBL" id="CAACVR010000023">
    <property type="protein sequence ID" value="VEU22325.1"/>
    <property type="molecule type" value="Genomic_DNA"/>
</dbReference>
<reference evidence="7 8" key="1">
    <citation type="submission" date="2018-12" db="EMBL/GenBank/DDBJ databases">
        <authorList>
            <person name="Tiukova I."/>
            <person name="Dainat J."/>
        </authorList>
    </citation>
    <scope>NUCLEOTIDE SEQUENCE [LARGE SCALE GENOMIC DNA]</scope>
</reference>
<dbReference type="InterPro" id="IPR052649">
    <property type="entry name" value="NCE102-like"/>
</dbReference>
<dbReference type="OrthoDB" id="5423111at2759"/>
<dbReference type="FunCoup" id="A0A448YN03">
    <property type="interactions" value="114"/>
</dbReference>
<protein>
    <submittedName>
        <fullName evidence="7">DEKNAAC103549</fullName>
    </submittedName>
</protein>
<evidence type="ECO:0000256" key="3">
    <source>
        <dbReference type="ARBA" id="ARBA00022989"/>
    </source>
</evidence>
<evidence type="ECO:0000259" key="6">
    <source>
        <dbReference type="Pfam" id="PF01284"/>
    </source>
</evidence>
<organism evidence="7 8">
    <name type="scientific">Brettanomyces naardenensis</name>
    <name type="common">Yeast</name>
    <dbReference type="NCBI Taxonomy" id="13370"/>
    <lineage>
        <taxon>Eukaryota</taxon>
        <taxon>Fungi</taxon>
        <taxon>Dikarya</taxon>
        <taxon>Ascomycota</taxon>
        <taxon>Saccharomycotina</taxon>
        <taxon>Pichiomycetes</taxon>
        <taxon>Pichiales</taxon>
        <taxon>Pichiaceae</taxon>
        <taxon>Brettanomyces</taxon>
    </lineage>
</organism>
<proteinExistence type="predicted"/>
<keyword evidence="4 5" id="KW-0472">Membrane</keyword>
<feature type="transmembrane region" description="Helical" evidence="5">
    <location>
        <begin position="41"/>
        <end position="64"/>
    </location>
</feature>
<dbReference type="PANTHER" id="PTHR28165:SF1">
    <property type="entry name" value="NON-CLASSICAL EXPORT PROTEIN 2-RELATED"/>
    <property type="match status" value="1"/>
</dbReference>
<dbReference type="Pfam" id="PF01284">
    <property type="entry name" value="MARVEL"/>
    <property type="match status" value="1"/>
</dbReference>
<sequence>MLSYGDLSLRGVNFIFLIIVLGLSGSLAATTNYQSNPQVNFVVFAAAWALLTSTIYGALAYFVSFLASPLFLVVFDFLNFVFTFAGATALAVAIRAHSCSNNTYLDNNNVAQGSSDRCRKSQAAVAFLYFSFFVFLFSLVMQVLNLAKNGLFGSPYSGKSARTGVPTLSQV</sequence>
<feature type="domain" description="MARVEL" evidence="6">
    <location>
        <begin position="7"/>
        <end position="140"/>
    </location>
</feature>
<evidence type="ECO:0000313" key="7">
    <source>
        <dbReference type="EMBL" id="VEU22325.1"/>
    </source>
</evidence>
<feature type="transmembrane region" description="Helical" evidence="5">
    <location>
        <begin position="123"/>
        <end position="144"/>
    </location>
</feature>
<dbReference type="GO" id="GO:0032126">
    <property type="term" value="C:eisosome"/>
    <property type="evidence" value="ECO:0007669"/>
    <property type="project" value="TreeGrafter"/>
</dbReference>
<accession>A0A448YN03</accession>
<feature type="transmembrane region" description="Helical" evidence="5">
    <location>
        <begin position="12"/>
        <end position="29"/>
    </location>
</feature>
<keyword evidence="2 5" id="KW-0812">Transmembrane</keyword>